<evidence type="ECO:0000313" key="3">
    <source>
        <dbReference type="EMBL" id="RLP77286.1"/>
    </source>
</evidence>
<reference evidence="3 4" key="1">
    <citation type="submission" date="2018-10" db="EMBL/GenBank/DDBJ databases">
        <authorList>
            <person name="Li J."/>
        </authorList>
    </citation>
    <scope>NUCLEOTIDE SEQUENCE [LARGE SCALE GENOMIC DNA]</scope>
    <source>
        <strain evidence="3 4">IF 016277</strain>
    </source>
</reference>
<comment type="similarity">
    <text evidence="1">Belongs to the ParD antitoxin family.</text>
</comment>
<dbReference type="OrthoDB" id="515108at2"/>
<dbReference type="GO" id="GO:0006355">
    <property type="term" value="P:regulation of DNA-templated transcription"/>
    <property type="evidence" value="ECO:0007669"/>
    <property type="project" value="InterPro"/>
</dbReference>
<evidence type="ECO:0000256" key="2">
    <source>
        <dbReference type="ARBA" id="ARBA00022649"/>
    </source>
</evidence>
<accession>A0A3L7AA18</accession>
<dbReference type="PANTHER" id="PTHR36582:SF2">
    <property type="entry name" value="ANTITOXIN PARD"/>
    <property type="match status" value="1"/>
</dbReference>
<sequence length="81" mass="9061">MASMNISLTESLKDFVESQVGDNARYGNASEFMRDLIRREQARTEFRTLILEGAASGTGSELNDAYFDRLHARITDARDAS</sequence>
<dbReference type="InterPro" id="IPR038296">
    <property type="entry name" value="ParD_sf"/>
</dbReference>
<name>A0A3L7AA18_9MICO</name>
<keyword evidence="4" id="KW-1185">Reference proteome</keyword>
<dbReference type="Gene3D" id="6.10.10.120">
    <property type="entry name" value="Antitoxin ParD1-like"/>
    <property type="match status" value="1"/>
</dbReference>
<gene>
    <name evidence="3" type="ORF">D9V32_02195</name>
</gene>
<dbReference type="EMBL" id="RCUX01000002">
    <property type="protein sequence ID" value="RLP77286.1"/>
    <property type="molecule type" value="Genomic_DNA"/>
</dbReference>
<dbReference type="InterPro" id="IPR022789">
    <property type="entry name" value="ParD"/>
</dbReference>
<keyword evidence="2" id="KW-1277">Toxin-antitoxin system</keyword>
<dbReference type="PANTHER" id="PTHR36582">
    <property type="entry name" value="ANTITOXIN PARD"/>
    <property type="match status" value="1"/>
</dbReference>
<dbReference type="Proteomes" id="UP000272503">
    <property type="component" value="Unassembled WGS sequence"/>
</dbReference>
<dbReference type="SUPFAM" id="SSF47598">
    <property type="entry name" value="Ribbon-helix-helix"/>
    <property type="match status" value="1"/>
</dbReference>
<dbReference type="AlphaFoldDB" id="A0A3L7AA18"/>
<dbReference type="Pfam" id="PF03693">
    <property type="entry name" value="ParD_antitoxin"/>
    <property type="match status" value="1"/>
</dbReference>
<proteinExistence type="inferred from homology"/>
<dbReference type="InterPro" id="IPR010985">
    <property type="entry name" value="Ribbon_hlx_hlx"/>
</dbReference>
<evidence type="ECO:0000256" key="1">
    <source>
        <dbReference type="ARBA" id="ARBA00008580"/>
    </source>
</evidence>
<dbReference type="RefSeq" id="WP_121647271.1">
    <property type="nucleotide sequence ID" value="NZ_RCUX01000002.1"/>
</dbReference>
<comment type="caution">
    <text evidence="3">The sequence shown here is derived from an EMBL/GenBank/DDBJ whole genome shotgun (WGS) entry which is preliminary data.</text>
</comment>
<protein>
    <submittedName>
        <fullName evidence="3">Type II toxin-antitoxin system ParD family antitoxin</fullName>
    </submittedName>
</protein>
<evidence type="ECO:0000313" key="4">
    <source>
        <dbReference type="Proteomes" id="UP000272503"/>
    </source>
</evidence>
<organism evidence="3 4">
    <name type="scientific">Mycetocola tolaasinivorans</name>
    <dbReference type="NCBI Taxonomy" id="76635"/>
    <lineage>
        <taxon>Bacteria</taxon>
        <taxon>Bacillati</taxon>
        <taxon>Actinomycetota</taxon>
        <taxon>Actinomycetes</taxon>
        <taxon>Micrococcales</taxon>
        <taxon>Microbacteriaceae</taxon>
        <taxon>Mycetocola</taxon>
    </lineage>
</organism>